<dbReference type="EMBL" id="APWK03000107">
    <property type="protein sequence ID" value="PHH50966.1"/>
    <property type="molecule type" value="Genomic_DNA"/>
</dbReference>
<keyword evidence="2" id="KW-1185">Reference proteome</keyword>
<dbReference type="AlphaFoldDB" id="A0A2C5WYL3"/>
<organism evidence="1 2">
    <name type="scientific">Ceratocystis fimbriata CBS 114723</name>
    <dbReference type="NCBI Taxonomy" id="1035309"/>
    <lineage>
        <taxon>Eukaryota</taxon>
        <taxon>Fungi</taxon>
        <taxon>Dikarya</taxon>
        <taxon>Ascomycota</taxon>
        <taxon>Pezizomycotina</taxon>
        <taxon>Sordariomycetes</taxon>
        <taxon>Hypocreomycetidae</taxon>
        <taxon>Microascales</taxon>
        <taxon>Ceratocystidaceae</taxon>
        <taxon>Ceratocystis</taxon>
    </lineage>
</organism>
<comment type="caution">
    <text evidence="1">The sequence shown here is derived from an EMBL/GenBank/DDBJ whole genome shotgun (WGS) entry which is preliminary data.</text>
</comment>
<sequence length="17" mass="1991">MKAFYRNDYLPCARAAT</sequence>
<proteinExistence type="predicted"/>
<evidence type="ECO:0000313" key="1">
    <source>
        <dbReference type="EMBL" id="PHH50966.1"/>
    </source>
</evidence>
<reference evidence="1 2" key="2">
    <citation type="journal article" date="2013" name="IMA Fungus">
        <title>IMA Genome-F 1: Ceratocystis fimbriata: Draft nuclear genome sequence for the plant pathogen, Ceratocystis fimbriata.</title>
        <authorList>
            <person name="Wilken P.M."/>
            <person name="Steenkamp E.T."/>
            <person name="Wingfield M.J."/>
            <person name="de Beer Z.W."/>
            <person name="Wingfield B.D."/>
        </authorList>
    </citation>
    <scope>NUCLEOTIDE SEQUENCE [LARGE SCALE GENOMIC DNA]</scope>
    <source>
        <strain evidence="1 2">CBS 114723</strain>
    </source>
</reference>
<name>A0A2C5WYL3_9PEZI</name>
<dbReference type="Proteomes" id="UP000222788">
    <property type="component" value="Unassembled WGS sequence"/>
</dbReference>
<accession>A0A2C5WYL3</accession>
<protein>
    <submittedName>
        <fullName evidence="1">Uncharacterized protein</fullName>
    </submittedName>
</protein>
<evidence type="ECO:0000313" key="2">
    <source>
        <dbReference type="Proteomes" id="UP000222788"/>
    </source>
</evidence>
<reference evidence="1 2" key="1">
    <citation type="journal article" date="2013" name="Fungal Biol.">
        <title>Analysis of microsatellite markers in the genome of the plant pathogen Ceratocystis fimbriata.</title>
        <authorList>
            <person name="Simpson M.C."/>
            <person name="Wilken P.M."/>
            <person name="Coetzee M.P."/>
            <person name="Wingfield M.J."/>
            <person name="Wingfield B.D."/>
        </authorList>
    </citation>
    <scope>NUCLEOTIDE SEQUENCE [LARGE SCALE GENOMIC DNA]</scope>
    <source>
        <strain evidence="1 2">CBS 114723</strain>
    </source>
</reference>
<gene>
    <name evidence="1" type="ORF">CFIMG_004669RA</name>
</gene>